<comment type="catalytic activity">
    <reaction evidence="9 10">
        <text>nicotinate beta-D-ribonucleotide + ATP + H(+) = deamido-NAD(+) + diphosphate</text>
        <dbReference type="Rhea" id="RHEA:22860"/>
        <dbReference type="ChEBI" id="CHEBI:15378"/>
        <dbReference type="ChEBI" id="CHEBI:30616"/>
        <dbReference type="ChEBI" id="CHEBI:33019"/>
        <dbReference type="ChEBI" id="CHEBI:57502"/>
        <dbReference type="ChEBI" id="CHEBI:58437"/>
        <dbReference type="EC" id="2.7.7.18"/>
    </reaction>
</comment>
<dbReference type="UniPathway" id="UPA00253">
    <property type="reaction ID" value="UER00332"/>
</dbReference>
<evidence type="ECO:0000313" key="13">
    <source>
        <dbReference type="Proteomes" id="UP000010473"/>
    </source>
</evidence>
<dbReference type="NCBIfam" id="NF000842">
    <property type="entry name" value="PRK00071.2-1"/>
    <property type="match status" value="1"/>
</dbReference>
<dbReference type="STRING" id="111780.Sta7437_4055"/>
<dbReference type="InterPro" id="IPR004821">
    <property type="entry name" value="Cyt_trans-like"/>
</dbReference>
<dbReference type="OrthoDB" id="5295945at2"/>
<keyword evidence="7 10" id="KW-0067">ATP-binding</keyword>
<evidence type="ECO:0000256" key="4">
    <source>
        <dbReference type="ARBA" id="ARBA00022679"/>
    </source>
</evidence>
<evidence type="ECO:0000256" key="10">
    <source>
        <dbReference type="HAMAP-Rule" id="MF_00244"/>
    </source>
</evidence>
<dbReference type="PATRIC" id="fig|111780.3.peg.4205"/>
<dbReference type="GO" id="GO:0005524">
    <property type="term" value="F:ATP binding"/>
    <property type="evidence" value="ECO:0007669"/>
    <property type="project" value="UniProtKB-KW"/>
</dbReference>
<dbReference type="Pfam" id="PF01467">
    <property type="entry name" value="CTP_transf_like"/>
    <property type="match status" value="1"/>
</dbReference>
<dbReference type="HAMAP" id="MF_00244">
    <property type="entry name" value="NaMN_adenylyltr"/>
    <property type="match status" value="1"/>
</dbReference>
<keyword evidence="6 10" id="KW-0547">Nucleotide-binding</keyword>
<keyword evidence="3 10" id="KW-0662">Pyridine nucleotide biosynthesis</keyword>
<evidence type="ECO:0000256" key="3">
    <source>
        <dbReference type="ARBA" id="ARBA00022642"/>
    </source>
</evidence>
<comment type="function">
    <text evidence="1 10">Catalyzes the reversible adenylation of nicotinate mononucleotide (NaMN) to nicotinic acid adenine dinucleotide (NaAD).</text>
</comment>
<evidence type="ECO:0000313" key="12">
    <source>
        <dbReference type="EMBL" id="AFZ37532.1"/>
    </source>
</evidence>
<dbReference type="PANTHER" id="PTHR39321:SF3">
    <property type="entry name" value="PHOSPHOPANTETHEINE ADENYLYLTRANSFERASE"/>
    <property type="match status" value="1"/>
</dbReference>
<evidence type="ECO:0000256" key="2">
    <source>
        <dbReference type="ARBA" id="ARBA00005019"/>
    </source>
</evidence>
<dbReference type="NCBIfam" id="TIGR00482">
    <property type="entry name" value="nicotinate (nicotinamide) nucleotide adenylyltransferase"/>
    <property type="match status" value="1"/>
</dbReference>
<dbReference type="Proteomes" id="UP000010473">
    <property type="component" value="Chromosome"/>
</dbReference>
<feature type="domain" description="Cytidyltransferase-like" evidence="11">
    <location>
        <begin position="6"/>
        <end position="165"/>
    </location>
</feature>
<dbReference type="AlphaFoldDB" id="K9Y0R8"/>
<gene>
    <name evidence="10" type="primary">nadD</name>
    <name evidence="12" type="ordered locus">Sta7437_4055</name>
</gene>
<proteinExistence type="inferred from homology"/>
<evidence type="ECO:0000256" key="9">
    <source>
        <dbReference type="ARBA" id="ARBA00048721"/>
    </source>
</evidence>
<comment type="pathway">
    <text evidence="2 10">Cofactor biosynthesis; NAD(+) biosynthesis; deamido-NAD(+) from nicotinate D-ribonucleotide: step 1/1.</text>
</comment>
<evidence type="ECO:0000256" key="6">
    <source>
        <dbReference type="ARBA" id="ARBA00022741"/>
    </source>
</evidence>
<dbReference type="EC" id="2.7.7.18" evidence="10"/>
<dbReference type="KEGG" id="scs:Sta7437_4055"/>
<keyword evidence="13" id="KW-1185">Reference proteome</keyword>
<dbReference type="HOGENOM" id="CLU_069765_3_2_3"/>
<dbReference type="PANTHER" id="PTHR39321">
    <property type="entry name" value="NICOTINATE-NUCLEOTIDE ADENYLYLTRANSFERASE-RELATED"/>
    <property type="match status" value="1"/>
</dbReference>
<dbReference type="RefSeq" id="WP_015195190.1">
    <property type="nucleotide sequence ID" value="NC_019748.1"/>
</dbReference>
<keyword evidence="4 10" id="KW-0808">Transferase</keyword>
<comment type="similarity">
    <text evidence="10">Belongs to the NadD family.</text>
</comment>
<keyword evidence="8 10" id="KW-0520">NAD</keyword>
<dbReference type="NCBIfam" id="TIGR00125">
    <property type="entry name" value="cyt_tran_rel"/>
    <property type="match status" value="1"/>
</dbReference>
<evidence type="ECO:0000259" key="11">
    <source>
        <dbReference type="Pfam" id="PF01467"/>
    </source>
</evidence>
<sequence>MTKIALFGTSADPPTSGHQNILSWLAQHYDLVVVWASDNPFKEHQTSLKHRTEMLRLAIAEIAQPNKILLQAELSDRKTLITVKKARKIWGEEAEFTLVIGSDLVKQIVTWYRIEELFTQVQLLIVPRPGYSITKTDLEAISKKGGKYAIATLNVPQVSSTDYRREGDQQVITPAVQNYITQKHLYNTVTNY</sequence>
<evidence type="ECO:0000256" key="5">
    <source>
        <dbReference type="ARBA" id="ARBA00022695"/>
    </source>
</evidence>
<dbReference type="Gene3D" id="3.40.50.620">
    <property type="entry name" value="HUPs"/>
    <property type="match status" value="1"/>
</dbReference>
<dbReference type="eggNOG" id="COG1057">
    <property type="taxonomic scope" value="Bacteria"/>
</dbReference>
<reference evidence="13" key="1">
    <citation type="journal article" date="2013" name="Proc. Natl. Acad. Sci. U.S.A.">
        <title>Improving the coverage of the cyanobacterial phylum using diversity-driven genome sequencing.</title>
        <authorList>
            <person name="Shih P.M."/>
            <person name="Wu D."/>
            <person name="Latifi A."/>
            <person name="Axen S.D."/>
            <person name="Fewer D.P."/>
            <person name="Talla E."/>
            <person name="Calteau A."/>
            <person name="Cai F."/>
            <person name="Tandeau de Marsac N."/>
            <person name="Rippka R."/>
            <person name="Herdman M."/>
            <person name="Sivonen K."/>
            <person name="Coursin T."/>
            <person name="Laurent T."/>
            <person name="Goodwin L."/>
            <person name="Nolan M."/>
            <person name="Davenport K.W."/>
            <person name="Han C.S."/>
            <person name="Rubin E.M."/>
            <person name="Eisen J.A."/>
            <person name="Woyke T."/>
            <person name="Gugger M."/>
            <person name="Kerfeld C.A."/>
        </authorList>
    </citation>
    <scope>NUCLEOTIDE SEQUENCE [LARGE SCALE GENOMIC DNA]</scope>
    <source>
        <strain evidence="13">ATCC 29371 / PCC 7437</strain>
    </source>
</reference>
<accession>K9Y0R8</accession>
<dbReference type="GO" id="GO:0009435">
    <property type="term" value="P:NAD+ biosynthetic process"/>
    <property type="evidence" value="ECO:0007669"/>
    <property type="project" value="UniProtKB-UniRule"/>
</dbReference>
<dbReference type="EMBL" id="CP003653">
    <property type="protein sequence ID" value="AFZ37532.1"/>
    <property type="molecule type" value="Genomic_DNA"/>
</dbReference>
<evidence type="ECO:0000256" key="7">
    <source>
        <dbReference type="ARBA" id="ARBA00022840"/>
    </source>
</evidence>
<name>K9Y0R8_STAC7</name>
<dbReference type="CDD" id="cd02165">
    <property type="entry name" value="NMNAT"/>
    <property type="match status" value="1"/>
</dbReference>
<dbReference type="GO" id="GO:0004515">
    <property type="term" value="F:nicotinate-nucleotide adenylyltransferase activity"/>
    <property type="evidence" value="ECO:0007669"/>
    <property type="project" value="UniProtKB-UniRule"/>
</dbReference>
<evidence type="ECO:0000256" key="1">
    <source>
        <dbReference type="ARBA" id="ARBA00002324"/>
    </source>
</evidence>
<keyword evidence="5 10" id="KW-0548">Nucleotidyltransferase</keyword>
<dbReference type="InterPro" id="IPR014729">
    <property type="entry name" value="Rossmann-like_a/b/a_fold"/>
</dbReference>
<dbReference type="InterPro" id="IPR005248">
    <property type="entry name" value="NadD/NMNAT"/>
</dbReference>
<evidence type="ECO:0000256" key="8">
    <source>
        <dbReference type="ARBA" id="ARBA00023027"/>
    </source>
</evidence>
<dbReference type="SUPFAM" id="SSF52374">
    <property type="entry name" value="Nucleotidylyl transferase"/>
    <property type="match status" value="1"/>
</dbReference>
<organism evidence="12 13">
    <name type="scientific">Stanieria cyanosphaera (strain ATCC 29371 / PCC 7437)</name>
    <dbReference type="NCBI Taxonomy" id="111780"/>
    <lineage>
        <taxon>Bacteria</taxon>
        <taxon>Bacillati</taxon>
        <taxon>Cyanobacteriota</taxon>
        <taxon>Cyanophyceae</taxon>
        <taxon>Pleurocapsales</taxon>
        <taxon>Dermocarpellaceae</taxon>
        <taxon>Stanieria</taxon>
    </lineage>
</organism>
<protein>
    <recommendedName>
        <fullName evidence="10">Probable nicotinate-nucleotide adenylyltransferase</fullName>
        <ecNumber evidence="10">2.7.7.18</ecNumber>
    </recommendedName>
    <alternativeName>
        <fullName evidence="10">Deamido-NAD(+) diphosphorylase</fullName>
    </alternativeName>
    <alternativeName>
        <fullName evidence="10">Deamido-NAD(+) pyrophosphorylase</fullName>
    </alternativeName>
    <alternativeName>
        <fullName evidence="10">Nicotinate mononucleotide adenylyltransferase</fullName>
        <shortName evidence="10">NaMN adenylyltransferase</shortName>
    </alternativeName>
</protein>